<dbReference type="Pfam" id="PF05173">
    <property type="entry name" value="DapB_C"/>
    <property type="match status" value="1"/>
</dbReference>
<dbReference type="PIRSF" id="PIRSF000161">
    <property type="entry name" value="DHPR"/>
    <property type="match status" value="1"/>
</dbReference>
<evidence type="ECO:0000256" key="12">
    <source>
        <dbReference type="HAMAP-Rule" id="MF_00102"/>
    </source>
</evidence>
<dbReference type="GO" id="GO:0019877">
    <property type="term" value="P:diaminopimelate biosynthetic process"/>
    <property type="evidence" value="ECO:0007669"/>
    <property type="project" value="UniProtKB-UniRule"/>
</dbReference>
<comment type="caution">
    <text evidence="12">Was originally thought to be a dihydrodipicolinate reductase (DHDPR), catalyzing the conversion of dihydrodipicolinate to tetrahydrodipicolinate. However, it was shown in E.coli that the substrate of the enzymatic reaction is not dihydrodipicolinate (DHDP) but in fact (2S,4S)-4-hydroxy-2,3,4,5-tetrahydrodipicolinic acid (HTPA), the product released by the DapA-catalyzed reaction.</text>
</comment>
<comment type="caution">
    <text evidence="15">The sequence shown here is derived from an EMBL/GenBank/DDBJ whole genome shotgun (WGS) entry which is preliminary data.</text>
</comment>
<evidence type="ECO:0000256" key="1">
    <source>
        <dbReference type="ARBA" id="ARBA00006642"/>
    </source>
</evidence>
<gene>
    <name evidence="12" type="primary">dapB</name>
    <name evidence="15" type="ORF">A2818_00270</name>
</gene>
<feature type="binding site" evidence="12">
    <location>
        <position position="141"/>
    </location>
    <ligand>
        <name>(S)-2,3,4,5-tetrahydrodipicolinate</name>
        <dbReference type="ChEBI" id="CHEBI:16845"/>
    </ligand>
</feature>
<dbReference type="InterPro" id="IPR036291">
    <property type="entry name" value="NAD(P)-bd_dom_sf"/>
</dbReference>
<feature type="binding site" evidence="12">
    <location>
        <begin position="150"/>
        <end position="151"/>
    </location>
    <ligand>
        <name>(S)-2,3,4,5-tetrahydrodipicolinate</name>
        <dbReference type="ChEBI" id="CHEBI:16845"/>
    </ligand>
</feature>
<comment type="subunit">
    <text evidence="12">Homotetramer.</text>
</comment>
<dbReference type="CDD" id="cd02274">
    <property type="entry name" value="DHDPR_N"/>
    <property type="match status" value="1"/>
</dbReference>
<keyword evidence="6 12" id="KW-0520">NAD</keyword>
<evidence type="ECO:0000256" key="2">
    <source>
        <dbReference type="ARBA" id="ARBA00022605"/>
    </source>
</evidence>
<keyword evidence="7 12" id="KW-0457">Lysine biosynthesis</keyword>
<dbReference type="HAMAP" id="MF_00102">
    <property type="entry name" value="DapB"/>
    <property type="match status" value="1"/>
</dbReference>
<dbReference type="Gene3D" id="3.40.50.720">
    <property type="entry name" value="NAD(P)-binding Rossmann-like Domain"/>
    <property type="match status" value="2"/>
</dbReference>
<feature type="binding site" evidence="12">
    <location>
        <position position="44"/>
    </location>
    <ligand>
        <name>NAD(+)</name>
        <dbReference type="ChEBI" id="CHEBI:57540"/>
    </ligand>
</feature>
<feature type="binding site" evidence="12">
    <location>
        <position position="46"/>
    </location>
    <ligand>
        <name>NADP(+)</name>
        <dbReference type="ChEBI" id="CHEBI:58349"/>
    </ligand>
</feature>
<dbReference type="InterPro" id="IPR022663">
    <property type="entry name" value="DapB_C"/>
</dbReference>
<feature type="binding site" evidence="12">
    <location>
        <begin position="80"/>
        <end position="82"/>
    </location>
    <ligand>
        <name>NAD(+)</name>
        <dbReference type="ChEBI" id="CHEBI:57540"/>
    </ligand>
</feature>
<feature type="active site" description="Proton donor" evidence="12">
    <location>
        <position position="144"/>
    </location>
</feature>
<evidence type="ECO:0000256" key="11">
    <source>
        <dbReference type="ARBA" id="ARBA00049396"/>
    </source>
</evidence>
<evidence type="ECO:0000256" key="4">
    <source>
        <dbReference type="ARBA" id="ARBA00022915"/>
    </source>
</evidence>
<evidence type="ECO:0000256" key="5">
    <source>
        <dbReference type="ARBA" id="ARBA00023002"/>
    </source>
</evidence>
<keyword evidence="5 12" id="KW-0560">Oxidoreductase</keyword>
<evidence type="ECO:0000313" key="16">
    <source>
        <dbReference type="Proteomes" id="UP000177602"/>
    </source>
</evidence>
<comment type="pathway">
    <text evidence="8 12">Amino-acid biosynthesis; L-lysine biosynthesis via DAP pathway; (S)-tetrahydrodipicolinate from L-aspartate: step 4/4.</text>
</comment>
<dbReference type="SUPFAM" id="SSF51735">
    <property type="entry name" value="NAD(P)-binding Rossmann-fold domains"/>
    <property type="match status" value="1"/>
</dbReference>
<dbReference type="UniPathway" id="UPA00034">
    <property type="reaction ID" value="UER00018"/>
</dbReference>
<dbReference type="Proteomes" id="UP000177602">
    <property type="component" value="Unassembled WGS sequence"/>
</dbReference>
<organism evidence="15 16">
    <name type="scientific">Candidatus Nomurabacteria bacterium RIFCSPHIGHO2_01_FULL_40_12</name>
    <dbReference type="NCBI Taxonomy" id="1801737"/>
    <lineage>
        <taxon>Bacteria</taxon>
        <taxon>Candidatus Nomuraibacteriota</taxon>
    </lineage>
</organism>
<dbReference type="PANTHER" id="PTHR20836">
    <property type="entry name" value="DIHYDRODIPICOLINATE REDUCTASE"/>
    <property type="match status" value="1"/>
</dbReference>
<feature type="domain" description="Dihydrodipicolinate reductase N-terminal" evidence="13">
    <location>
        <begin position="1"/>
        <end position="108"/>
    </location>
</feature>
<proteinExistence type="inferred from homology"/>
<dbReference type="EMBL" id="MFTN01000016">
    <property type="protein sequence ID" value="OGI62968.1"/>
    <property type="molecule type" value="Genomic_DNA"/>
</dbReference>
<dbReference type="EC" id="1.17.1.8" evidence="9 12"/>
<comment type="caution">
    <text evidence="12">Lacks conserved residue(s) required for the propagation of feature annotation.</text>
</comment>
<evidence type="ECO:0000256" key="7">
    <source>
        <dbReference type="ARBA" id="ARBA00023154"/>
    </source>
</evidence>
<dbReference type="GO" id="GO:0050661">
    <property type="term" value="F:NADP binding"/>
    <property type="evidence" value="ECO:0007669"/>
    <property type="project" value="UniProtKB-UniRule"/>
</dbReference>
<keyword evidence="4 12" id="KW-0220">Diaminopimelate biosynthesis</keyword>
<protein>
    <recommendedName>
        <fullName evidence="9 12">4-hydroxy-tetrahydrodipicolinate reductase</fullName>
        <shortName evidence="12">HTPA reductase</shortName>
        <ecNumber evidence="9 12">1.17.1.8</ecNumber>
    </recommendedName>
</protein>
<comment type="function">
    <text evidence="12">Catalyzes the conversion of 4-hydroxy-tetrahydrodipicolinate (HTPA) to tetrahydrodipicolinate.</text>
</comment>
<dbReference type="Gene3D" id="3.30.360.10">
    <property type="entry name" value="Dihydrodipicolinate Reductase, domain 2"/>
    <property type="match status" value="2"/>
</dbReference>
<keyword evidence="2 12" id="KW-0028">Amino-acid biosynthesis</keyword>
<feature type="binding site" evidence="12">
    <location>
        <begin position="105"/>
        <end position="108"/>
    </location>
    <ligand>
        <name>NAD(+)</name>
        <dbReference type="ChEBI" id="CHEBI:57540"/>
    </ligand>
</feature>
<comment type="similarity">
    <text evidence="1 12">Belongs to the DapB family.</text>
</comment>
<dbReference type="GO" id="GO:0009089">
    <property type="term" value="P:lysine biosynthetic process via diaminopimelate"/>
    <property type="evidence" value="ECO:0007669"/>
    <property type="project" value="UniProtKB-UniRule"/>
</dbReference>
<dbReference type="PANTHER" id="PTHR20836:SF0">
    <property type="entry name" value="4-HYDROXY-TETRAHYDRODIPICOLINATE REDUCTASE 1, CHLOROPLASTIC-RELATED"/>
    <property type="match status" value="1"/>
</dbReference>
<evidence type="ECO:0000313" key="15">
    <source>
        <dbReference type="EMBL" id="OGI62968.1"/>
    </source>
</evidence>
<feature type="active site" description="Proton donor/acceptor" evidence="12">
    <location>
        <position position="140"/>
    </location>
</feature>
<dbReference type="GO" id="GO:0016726">
    <property type="term" value="F:oxidoreductase activity, acting on CH or CH2 groups, NAD or NADP as acceptor"/>
    <property type="evidence" value="ECO:0007669"/>
    <property type="project" value="UniProtKB-UniRule"/>
</dbReference>
<dbReference type="AlphaFoldDB" id="A0A1F6V016"/>
<comment type="subcellular location">
    <subcellularLocation>
        <location evidence="12">Cytoplasm</location>
    </subcellularLocation>
</comment>
<evidence type="ECO:0000256" key="6">
    <source>
        <dbReference type="ARBA" id="ARBA00023027"/>
    </source>
</evidence>
<accession>A0A1F6V016</accession>
<name>A0A1F6V016_9BACT</name>
<dbReference type="Pfam" id="PF01113">
    <property type="entry name" value="DapB_N"/>
    <property type="match status" value="1"/>
</dbReference>
<comment type="catalytic activity">
    <reaction evidence="10 12">
        <text>(S)-2,3,4,5-tetrahydrodipicolinate + NADP(+) + H2O = (2S,4S)-4-hydroxy-2,3,4,5-tetrahydrodipicolinate + NADPH + H(+)</text>
        <dbReference type="Rhea" id="RHEA:35331"/>
        <dbReference type="ChEBI" id="CHEBI:15377"/>
        <dbReference type="ChEBI" id="CHEBI:15378"/>
        <dbReference type="ChEBI" id="CHEBI:16845"/>
        <dbReference type="ChEBI" id="CHEBI:57783"/>
        <dbReference type="ChEBI" id="CHEBI:58349"/>
        <dbReference type="ChEBI" id="CHEBI:67139"/>
        <dbReference type="EC" id="1.17.1.8"/>
    </reaction>
</comment>
<dbReference type="InterPro" id="IPR000846">
    <property type="entry name" value="DapB_N"/>
</dbReference>
<dbReference type="InterPro" id="IPR023940">
    <property type="entry name" value="DHDPR_bac"/>
</dbReference>
<dbReference type="SUPFAM" id="SSF55347">
    <property type="entry name" value="Glyceraldehyde-3-phosphate dehydrogenase-like, C-terminal domain"/>
    <property type="match status" value="1"/>
</dbReference>
<dbReference type="GO" id="GO:0051287">
    <property type="term" value="F:NAD binding"/>
    <property type="evidence" value="ECO:0007669"/>
    <property type="project" value="UniProtKB-UniRule"/>
</dbReference>
<dbReference type="GO" id="GO:0005829">
    <property type="term" value="C:cytosol"/>
    <property type="evidence" value="ECO:0007669"/>
    <property type="project" value="TreeGrafter"/>
</dbReference>
<evidence type="ECO:0000256" key="8">
    <source>
        <dbReference type="ARBA" id="ARBA00037922"/>
    </source>
</evidence>
<dbReference type="GO" id="GO:0008839">
    <property type="term" value="F:4-hydroxy-tetrahydrodipicolinate reductase"/>
    <property type="evidence" value="ECO:0007669"/>
    <property type="project" value="UniProtKB-EC"/>
</dbReference>
<keyword evidence="12" id="KW-0963">Cytoplasm</keyword>
<evidence type="ECO:0000259" key="13">
    <source>
        <dbReference type="Pfam" id="PF01113"/>
    </source>
</evidence>
<keyword evidence="3 12" id="KW-0521">NADP</keyword>
<dbReference type="STRING" id="1801737.A2818_00270"/>
<evidence type="ECO:0000256" key="3">
    <source>
        <dbReference type="ARBA" id="ARBA00022857"/>
    </source>
</evidence>
<evidence type="ECO:0000256" key="9">
    <source>
        <dbReference type="ARBA" id="ARBA00038983"/>
    </source>
</evidence>
<sequence length="225" mass="24903">MKIALIGYGKMGREIDALCRESKNFEVVSISFKNKDKNKNKGLDLKGIVKADVAIDFTSKDAVLKNIRKVAKLGVNLVIGTTGWYDDIKEVEALVRKYKIGLIYSPNFSIGANIFFKMTAFSSKLFGKFSDYDVYGLEIHHKMKLDSPSGTALKIASKINGLNFTSIRAGRNPGFHQVVFDSNADGITLSHQAYNRTGFGKGALLAASFIKNKKGVHSFEDMFKE</sequence>
<feature type="domain" description="Dihydrodipicolinate reductase C-terminal" evidence="14">
    <location>
        <begin position="111"/>
        <end position="222"/>
    </location>
</feature>
<comment type="catalytic activity">
    <reaction evidence="11 12">
        <text>(S)-2,3,4,5-tetrahydrodipicolinate + NAD(+) + H2O = (2S,4S)-4-hydroxy-2,3,4,5-tetrahydrodipicolinate + NADH + H(+)</text>
        <dbReference type="Rhea" id="RHEA:35323"/>
        <dbReference type="ChEBI" id="CHEBI:15377"/>
        <dbReference type="ChEBI" id="CHEBI:15378"/>
        <dbReference type="ChEBI" id="CHEBI:16845"/>
        <dbReference type="ChEBI" id="CHEBI:57540"/>
        <dbReference type="ChEBI" id="CHEBI:57945"/>
        <dbReference type="ChEBI" id="CHEBI:67139"/>
        <dbReference type="EC" id="1.17.1.8"/>
    </reaction>
</comment>
<reference evidence="15 16" key="1">
    <citation type="journal article" date="2016" name="Nat. Commun.">
        <title>Thousands of microbial genomes shed light on interconnected biogeochemical processes in an aquifer system.</title>
        <authorList>
            <person name="Anantharaman K."/>
            <person name="Brown C.T."/>
            <person name="Hug L.A."/>
            <person name="Sharon I."/>
            <person name="Castelle C.J."/>
            <person name="Probst A.J."/>
            <person name="Thomas B.C."/>
            <person name="Singh A."/>
            <person name="Wilkins M.J."/>
            <person name="Karaoz U."/>
            <person name="Brodie E.L."/>
            <person name="Williams K.H."/>
            <person name="Hubbard S.S."/>
            <person name="Banfield J.F."/>
        </authorList>
    </citation>
    <scope>NUCLEOTIDE SEQUENCE [LARGE SCALE GENOMIC DNA]</scope>
</reference>
<evidence type="ECO:0000259" key="14">
    <source>
        <dbReference type="Pfam" id="PF05173"/>
    </source>
</evidence>
<evidence type="ECO:0000256" key="10">
    <source>
        <dbReference type="ARBA" id="ARBA00049080"/>
    </source>
</evidence>